<name>A0A2M6UQL5_9HYPH</name>
<dbReference type="Proteomes" id="UP000229839">
    <property type="component" value="Unassembled WGS sequence"/>
</dbReference>
<dbReference type="InterPro" id="IPR001387">
    <property type="entry name" value="Cro/C1-type_HTH"/>
</dbReference>
<dbReference type="Pfam" id="PF01381">
    <property type="entry name" value="HTH_3"/>
    <property type="match status" value="1"/>
</dbReference>
<feature type="domain" description="HTH cro/C1-type" evidence="2">
    <location>
        <begin position="24"/>
        <end position="78"/>
    </location>
</feature>
<dbReference type="EMBL" id="NJGE01000016">
    <property type="protein sequence ID" value="PIT68473.1"/>
    <property type="molecule type" value="Genomic_DNA"/>
</dbReference>
<organism evidence="3 4">
    <name type="scientific">Bartonella tribocorum</name>
    <dbReference type="NCBI Taxonomy" id="85701"/>
    <lineage>
        <taxon>Bacteria</taxon>
        <taxon>Pseudomonadati</taxon>
        <taxon>Pseudomonadota</taxon>
        <taxon>Alphaproteobacteria</taxon>
        <taxon>Hyphomicrobiales</taxon>
        <taxon>Bartonellaceae</taxon>
        <taxon>Bartonella</taxon>
    </lineage>
</organism>
<dbReference type="AlphaFoldDB" id="A0A2M6UQL5"/>
<dbReference type="InterPro" id="IPR010982">
    <property type="entry name" value="Lambda_DNA-bd_dom_sf"/>
</dbReference>
<dbReference type="SMART" id="SM00530">
    <property type="entry name" value="HTH_XRE"/>
    <property type="match status" value="1"/>
</dbReference>
<dbReference type="PANTHER" id="PTHR46558">
    <property type="entry name" value="TRACRIPTIONAL REGULATORY PROTEIN-RELATED-RELATED"/>
    <property type="match status" value="1"/>
</dbReference>
<dbReference type="PROSITE" id="PS50943">
    <property type="entry name" value="HTH_CROC1"/>
    <property type="match status" value="1"/>
</dbReference>
<evidence type="ECO:0000313" key="3">
    <source>
        <dbReference type="EMBL" id="PIT68473.1"/>
    </source>
</evidence>
<accession>A0A2M6UQL5</accession>
<dbReference type="RefSeq" id="WP_100129309.1">
    <property type="nucleotide sequence ID" value="NZ_CADDYI010000010.1"/>
</dbReference>
<proteinExistence type="predicted"/>
<dbReference type="CDD" id="cd00093">
    <property type="entry name" value="HTH_XRE"/>
    <property type="match status" value="1"/>
</dbReference>
<evidence type="ECO:0000259" key="2">
    <source>
        <dbReference type="PROSITE" id="PS50943"/>
    </source>
</evidence>
<dbReference type="Gene3D" id="1.10.260.40">
    <property type="entry name" value="lambda repressor-like DNA-binding domains"/>
    <property type="match status" value="1"/>
</dbReference>
<dbReference type="GO" id="GO:0003677">
    <property type="term" value="F:DNA binding"/>
    <property type="evidence" value="ECO:0007669"/>
    <property type="project" value="UniProtKB-KW"/>
</dbReference>
<comment type="caution">
    <text evidence="3">The sequence shown here is derived from an EMBL/GenBank/DDBJ whole genome shotgun (WGS) entry which is preliminary data.</text>
</comment>
<reference evidence="3 4" key="1">
    <citation type="submission" date="2017-06" db="EMBL/GenBank/DDBJ databases">
        <title>Draft genome of Bartonella tribocorum strain L103, isolated from a rodent in Laos.</title>
        <authorList>
            <person name="Hadjadj L."/>
            <person name="Jiyipong T."/>
            <person name="Morand S."/>
            <person name="Diene S.M."/>
            <person name="Rolain J.-M."/>
        </authorList>
    </citation>
    <scope>NUCLEOTIDE SEQUENCE [LARGE SCALE GENOMIC DNA]</scope>
    <source>
        <strain evidence="3 4">L103</strain>
    </source>
</reference>
<evidence type="ECO:0000313" key="4">
    <source>
        <dbReference type="Proteomes" id="UP000229839"/>
    </source>
</evidence>
<dbReference type="PANTHER" id="PTHR46558:SF11">
    <property type="entry name" value="HTH-TYPE TRANSCRIPTIONAL REGULATOR XRE"/>
    <property type="match status" value="1"/>
</dbReference>
<dbReference type="OrthoDB" id="7925424at2"/>
<sequence length="135" mass="15340">MPTKNSNFPTKNPSFIDISIGKRIRYRRIAMGLSQKTLGNFLGVSFQQIQKYEKGLNRVSAKCLLEIAQKLQVPIGFFYADLLASDLATKEDLASRSNPSHHDQYISSEKEHALLKNFRELKPKKQKAILCLLSD</sequence>
<protein>
    <submittedName>
        <fullName evidence="3">Transcriptional regulator</fullName>
    </submittedName>
</protein>
<dbReference type="SUPFAM" id="SSF47413">
    <property type="entry name" value="lambda repressor-like DNA-binding domains"/>
    <property type="match status" value="1"/>
</dbReference>
<keyword evidence="1" id="KW-0238">DNA-binding</keyword>
<gene>
    <name evidence="3" type="ORF">CER18_06895</name>
</gene>
<evidence type="ECO:0000256" key="1">
    <source>
        <dbReference type="ARBA" id="ARBA00023125"/>
    </source>
</evidence>